<dbReference type="EMBL" id="CP060139">
    <property type="protein sequence ID" value="QNR22718.1"/>
    <property type="molecule type" value="Genomic_DNA"/>
</dbReference>
<dbReference type="Proteomes" id="UP000516305">
    <property type="component" value="Chromosome"/>
</dbReference>
<gene>
    <name evidence="1" type="ORF">H4K34_10025</name>
</gene>
<name>A0A7H0VAH0_9FLAO</name>
<dbReference type="AlphaFoldDB" id="A0A7H0VAH0"/>
<organism evidence="1 2">
    <name type="scientific">Croceimicrobium hydrocarbonivorans</name>
    <dbReference type="NCBI Taxonomy" id="2761580"/>
    <lineage>
        <taxon>Bacteria</taxon>
        <taxon>Pseudomonadati</taxon>
        <taxon>Bacteroidota</taxon>
        <taxon>Flavobacteriia</taxon>
        <taxon>Flavobacteriales</taxon>
        <taxon>Owenweeksiaceae</taxon>
        <taxon>Croceimicrobium</taxon>
    </lineage>
</organism>
<reference evidence="1 2" key="1">
    <citation type="submission" date="2020-08" db="EMBL/GenBank/DDBJ databases">
        <title>Croceimicrobium hydrocarbonivorans gen. nov., sp. nov., a novel marine bacterium isolated from a bacterial consortium that degrades polyethylene terephthalate.</title>
        <authorList>
            <person name="Liu R."/>
        </authorList>
    </citation>
    <scope>NUCLEOTIDE SEQUENCE [LARGE SCALE GENOMIC DNA]</scope>
    <source>
        <strain evidence="1 2">A20-9</strain>
    </source>
</reference>
<dbReference type="KEGG" id="chyd:H4K34_10025"/>
<keyword evidence="2" id="KW-1185">Reference proteome</keyword>
<dbReference type="RefSeq" id="WP_210757285.1">
    <property type="nucleotide sequence ID" value="NZ_CP060139.1"/>
</dbReference>
<dbReference type="PROSITE" id="PS51257">
    <property type="entry name" value="PROKAR_LIPOPROTEIN"/>
    <property type="match status" value="1"/>
</dbReference>
<sequence>MKFKLLTALVPIWLLFSCDCVYQSEGILVDKESGVSLSGIQITVGEGEMQDRLSSDSEGHFKYEAISGFCEFKEFAFSGDRIKDEKLRIYNGHSDTLYLELLPEPILQEIKIDRFFSSQRTKDHFQLILKGENLREAQVEFSIHNAQNELLWQEEFRGWDFIGYALLDASKAEEEAYIQKRITEFFSDKNFEFPAIAQNDSSSFIEDFAVQDEWESIARDSTATGFKYLIGEERIMAIAYSKDLKKVVVYFSCC</sequence>
<evidence type="ECO:0000313" key="1">
    <source>
        <dbReference type="EMBL" id="QNR22718.1"/>
    </source>
</evidence>
<accession>A0A7H0VAH0</accession>
<protein>
    <submittedName>
        <fullName evidence="1">Uncharacterized protein</fullName>
    </submittedName>
</protein>
<proteinExistence type="predicted"/>
<evidence type="ECO:0000313" key="2">
    <source>
        <dbReference type="Proteomes" id="UP000516305"/>
    </source>
</evidence>